<keyword evidence="7" id="KW-1133">Transmembrane helix</keyword>
<dbReference type="InterPro" id="IPR017853">
    <property type="entry name" value="GH"/>
</dbReference>
<dbReference type="SMART" id="SM00768">
    <property type="entry name" value="X8"/>
    <property type="match status" value="1"/>
</dbReference>
<reference evidence="9" key="1">
    <citation type="submission" date="2020-07" db="EMBL/GenBank/DDBJ databases">
        <authorList>
            <person name="Lin J."/>
        </authorList>
    </citation>
    <scope>NUCLEOTIDE SEQUENCE</scope>
</reference>
<dbReference type="InterPro" id="IPR012946">
    <property type="entry name" value="X8"/>
</dbReference>
<evidence type="ECO:0000256" key="4">
    <source>
        <dbReference type="ARBA" id="ARBA00023157"/>
    </source>
</evidence>
<dbReference type="Gene3D" id="3.20.20.80">
    <property type="entry name" value="Glycosidases"/>
    <property type="match status" value="1"/>
</dbReference>
<dbReference type="GO" id="GO:0005975">
    <property type="term" value="P:carbohydrate metabolic process"/>
    <property type="evidence" value="ECO:0007669"/>
    <property type="project" value="InterPro"/>
</dbReference>
<keyword evidence="2" id="KW-0732">Signal</keyword>
<evidence type="ECO:0000256" key="1">
    <source>
        <dbReference type="ARBA" id="ARBA00008773"/>
    </source>
</evidence>
<sequence>MGSGEERVRVHERYCGEIGWPTDGDPNANLEYARRFNQGLIDRITRGMGTPKRPTPPEIYIFALIDEDAKSIQPGNFERHWGLLYYDGTVKYPLTLENGQNLTGAVGVKYLDRQWCVLAPEASIADPNIPGAIDYACQYSDCTSLSYGSSCSGLDARSNVSYAFNQFYQTANQQKGACMFSNLSVITQTDPSQGTCRFEIMIDTGRHELTSNTDRAVARASAVVGIWSVLAAVGLAAINL</sequence>
<evidence type="ECO:0000259" key="8">
    <source>
        <dbReference type="SMART" id="SM00768"/>
    </source>
</evidence>
<keyword evidence="7" id="KW-0472">Membrane</keyword>
<keyword evidence="7" id="KW-0812">Transmembrane</keyword>
<evidence type="ECO:0000256" key="7">
    <source>
        <dbReference type="SAM" id="Phobius"/>
    </source>
</evidence>
<evidence type="ECO:0000256" key="3">
    <source>
        <dbReference type="ARBA" id="ARBA00022801"/>
    </source>
</evidence>
<dbReference type="Gene3D" id="1.20.58.1040">
    <property type="match status" value="1"/>
</dbReference>
<proteinExistence type="inferred from homology"/>
<dbReference type="PANTHER" id="PTHR32227">
    <property type="entry name" value="GLUCAN ENDO-1,3-BETA-GLUCOSIDASE BG1-RELATED-RELATED"/>
    <property type="match status" value="1"/>
</dbReference>
<protein>
    <recommendedName>
        <fullName evidence="8">X8 domain-containing protein</fullName>
    </recommendedName>
</protein>
<name>A0A6V7PNP0_ANACO</name>
<dbReference type="Pfam" id="PF00332">
    <property type="entry name" value="Glyco_hydro_17"/>
    <property type="match status" value="1"/>
</dbReference>
<feature type="transmembrane region" description="Helical" evidence="7">
    <location>
        <begin position="216"/>
        <end position="238"/>
    </location>
</feature>
<dbReference type="InterPro" id="IPR000490">
    <property type="entry name" value="Glyco_hydro_17"/>
</dbReference>
<keyword evidence="3" id="KW-0378">Hydrolase</keyword>
<keyword evidence="4" id="KW-1015">Disulfide bond</keyword>
<organism evidence="9">
    <name type="scientific">Ananas comosus var. bracteatus</name>
    <name type="common">red pineapple</name>
    <dbReference type="NCBI Taxonomy" id="296719"/>
    <lineage>
        <taxon>Eukaryota</taxon>
        <taxon>Viridiplantae</taxon>
        <taxon>Streptophyta</taxon>
        <taxon>Embryophyta</taxon>
        <taxon>Tracheophyta</taxon>
        <taxon>Spermatophyta</taxon>
        <taxon>Magnoliopsida</taxon>
        <taxon>Liliopsida</taxon>
        <taxon>Poales</taxon>
        <taxon>Bromeliaceae</taxon>
        <taxon>Bromelioideae</taxon>
        <taxon>Ananas</taxon>
    </lineage>
</organism>
<dbReference type="Pfam" id="PF07983">
    <property type="entry name" value="X8"/>
    <property type="match status" value="1"/>
</dbReference>
<feature type="domain" description="X8" evidence="8">
    <location>
        <begin position="114"/>
        <end position="198"/>
    </location>
</feature>
<accession>A0A6V7PNP0</accession>
<dbReference type="InterPro" id="IPR044965">
    <property type="entry name" value="Glyco_hydro_17_plant"/>
</dbReference>
<comment type="similarity">
    <text evidence="1 6">Belongs to the glycosyl hydrolase 17 family.</text>
</comment>
<keyword evidence="5" id="KW-0326">Glycosidase</keyword>
<evidence type="ECO:0000256" key="6">
    <source>
        <dbReference type="RuleBase" id="RU004335"/>
    </source>
</evidence>
<evidence type="ECO:0000313" key="9">
    <source>
        <dbReference type="EMBL" id="CAD1832273.1"/>
    </source>
</evidence>
<dbReference type="EMBL" id="LR862150">
    <property type="protein sequence ID" value="CAD1832273.1"/>
    <property type="molecule type" value="Genomic_DNA"/>
</dbReference>
<evidence type="ECO:0000256" key="5">
    <source>
        <dbReference type="ARBA" id="ARBA00023295"/>
    </source>
</evidence>
<dbReference type="AlphaFoldDB" id="A0A6V7PNP0"/>
<evidence type="ECO:0000256" key="2">
    <source>
        <dbReference type="ARBA" id="ARBA00022729"/>
    </source>
</evidence>
<dbReference type="FunFam" id="1.20.58.1040:FF:000002">
    <property type="entry name" value="Glucan endo-1,3-beta-glucosidase 8"/>
    <property type="match status" value="1"/>
</dbReference>
<dbReference type="SUPFAM" id="SSF51445">
    <property type="entry name" value="(Trans)glycosidases"/>
    <property type="match status" value="1"/>
</dbReference>
<gene>
    <name evidence="9" type="ORF">CB5_LOCUS15484</name>
</gene>
<dbReference type="GO" id="GO:0004553">
    <property type="term" value="F:hydrolase activity, hydrolyzing O-glycosyl compounds"/>
    <property type="evidence" value="ECO:0007669"/>
    <property type="project" value="InterPro"/>
</dbReference>